<dbReference type="GO" id="GO:0140359">
    <property type="term" value="F:ABC-type transporter activity"/>
    <property type="evidence" value="ECO:0007669"/>
    <property type="project" value="InterPro"/>
</dbReference>
<comment type="similarity">
    <text evidence="6">Belongs to the ABC-2 integral membrane protein family.</text>
</comment>
<keyword evidence="3 6" id="KW-1133">Transmembrane helix</keyword>
<proteinExistence type="inferred from homology"/>
<feature type="transmembrane region" description="Helical" evidence="6">
    <location>
        <begin position="100"/>
        <end position="129"/>
    </location>
</feature>
<dbReference type="RefSeq" id="WP_035858847.1">
    <property type="nucleotide sequence ID" value="NZ_KK853997.1"/>
</dbReference>
<dbReference type="EMBL" id="JNBY01000034">
    <property type="protein sequence ID" value="KDN87487.1"/>
    <property type="molecule type" value="Genomic_DNA"/>
</dbReference>
<evidence type="ECO:0000256" key="3">
    <source>
        <dbReference type="ARBA" id="ARBA00022989"/>
    </source>
</evidence>
<dbReference type="PANTHER" id="PTHR43229:SF2">
    <property type="entry name" value="NODULATION PROTEIN J"/>
    <property type="match status" value="1"/>
</dbReference>
<dbReference type="InterPro" id="IPR047817">
    <property type="entry name" value="ABC2_TM_bact-type"/>
</dbReference>
<dbReference type="PANTHER" id="PTHR43229">
    <property type="entry name" value="NODULATION PROTEIN J"/>
    <property type="match status" value="1"/>
</dbReference>
<dbReference type="PRINTS" id="PR00164">
    <property type="entry name" value="ABC2TRNSPORT"/>
</dbReference>
<dbReference type="GO" id="GO:0046677">
    <property type="term" value="P:response to antibiotic"/>
    <property type="evidence" value="ECO:0007669"/>
    <property type="project" value="UniProtKB-KW"/>
</dbReference>
<dbReference type="PATRIC" id="fig|1348663.4.peg.717"/>
<keyword evidence="4 6" id="KW-0472">Membrane</keyword>
<comment type="subcellular location">
    <subcellularLocation>
        <location evidence="6">Cell membrane</location>
        <topology evidence="6">Multi-pass membrane protein</topology>
    </subcellularLocation>
    <subcellularLocation>
        <location evidence="1">Membrane</location>
        <topology evidence="1">Multi-pass membrane protein</topology>
    </subcellularLocation>
</comment>
<sequence>MNAYTAVTRASYLAYLRDRTSVIFTFAFPLVFLIVFGMLFQGQSVDGGLSYINYIAPGVLSWGIGNAALFGVAFTLMHWRRDDLLRLIWRTPTPLPTVLGARYLVALGTGLVQAVLFTAVALGAFGLHLSGSWPLALPVLVFGITAFAALGLVVGTLANTPEAVAAIANCVMVPMAFLSGAFYPIDLMPGWLQGLSRALPLRYFDEGVTDAVGGRGGVALPFLDCAALTGFTLLFALIATRTFRWSNRN</sequence>
<feature type="transmembrane region" description="Helical" evidence="6">
    <location>
        <begin position="60"/>
        <end position="79"/>
    </location>
</feature>
<feature type="transmembrane region" description="Helical" evidence="6">
    <location>
        <begin position="135"/>
        <end position="157"/>
    </location>
</feature>
<evidence type="ECO:0000256" key="2">
    <source>
        <dbReference type="ARBA" id="ARBA00022692"/>
    </source>
</evidence>
<evidence type="ECO:0000259" key="7">
    <source>
        <dbReference type="PROSITE" id="PS51012"/>
    </source>
</evidence>
<feature type="transmembrane region" description="Helical" evidence="6">
    <location>
        <begin position="218"/>
        <end position="239"/>
    </location>
</feature>
<dbReference type="Pfam" id="PF01061">
    <property type="entry name" value="ABC2_membrane"/>
    <property type="match status" value="1"/>
</dbReference>
<dbReference type="InterPro" id="IPR013525">
    <property type="entry name" value="ABC2_TM"/>
</dbReference>
<dbReference type="InterPro" id="IPR000412">
    <property type="entry name" value="ABC_2_transport"/>
</dbReference>
<feature type="domain" description="ABC transmembrane type-2" evidence="7">
    <location>
        <begin position="20"/>
        <end position="246"/>
    </location>
</feature>
<keyword evidence="2 6" id="KW-0812">Transmembrane</keyword>
<dbReference type="GO" id="GO:0043190">
    <property type="term" value="C:ATP-binding cassette (ABC) transporter complex"/>
    <property type="evidence" value="ECO:0007669"/>
    <property type="project" value="InterPro"/>
</dbReference>
<keyword evidence="5" id="KW-0046">Antibiotic resistance</keyword>
<dbReference type="PIRSF" id="PIRSF006648">
    <property type="entry name" value="DrrB"/>
    <property type="match status" value="1"/>
</dbReference>
<evidence type="ECO:0000313" key="8">
    <source>
        <dbReference type="EMBL" id="KDN87487.1"/>
    </source>
</evidence>
<organism evidence="8 9">
    <name type="scientific">Kitasatospora cheerisanensis KCTC 2395</name>
    <dbReference type="NCBI Taxonomy" id="1348663"/>
    <lineage>
        <taxon>Bacteria</taxon>
        <taxon>Bacillati</taxon>
        <taxon>Actinomycetota</taxon>
        <taxon>Actinomycetes</taxon>
        <taxon>Kitasatosporales</taxon>
        <taxon>Streptomycetaceae</taxon>
        <taxon>Kitasatospora</taxon>
    </lineage>
</organism>
<gene>
    <name evidence="8" type="ORF">KCH_07510</name>
</gene>
<dbReference type="Proteomes" id="UP000027178">
    <property type="component" value="Unassembled WGS sequence"/>
</dbReference>
<evidence type="ECO:0000313" key="9">
    <source>
        <dbReference type="Proteomes" id="UP000027178"/>
    </source>
</evidence>
<dbReference type="OrthoDB" id="9778589at2"/>
<dbReference type="eggNOG" id="COG0842">
    <property type="taxonomic scope" value="Bacteria"/>
</dbReference>
<feature type="transmembrane region" description="Helical" evidence="6">
    <location>
        <begin position="21"/>
        <end position="40"/>
    </location>
</feature>
<keyword evidence="9" id="KW-1185">Reference proteome</keyword>
<dbReference type="HOGENOM" id="CLU_039483_4_0_11"/>
<accession>A0A066Z1T6</accession>
<protein>
    <recommendedName>
        <fullName evidence="6">Transport permease protein</fullName>
    </recommendedName>
</protein>
<name>A0A066Z1T6_9ACTN</name>
<dbReference type="PROSITE" id="PS51012">
    <property type="entry name" value="ABC_TM2"/>
    <property type="match status" value="1"/>
</dbReference>
<evidence type="ECO:0000256" key="6">
    <source>
        <dbReference type="RuleBase" id="RU361157"/>
    </source>
</evidence>
<comment type="caution">
    <text evidence="8">The sequence shown here is derived from an EMBL/GenBank/DDBJ whole genome shotgun (WGS) entry which is preliminary data.</text>
</comment>
<evidence type="ECO:0000256" key="1">
    <source>
        <dbReference type="ARBA" id="ARBA00004141"/>
    </source>
</evidence>
<evidence type="ECO:0000256" key="4">
    <source>
        <dbReference type="ARBA" id="ARBA00023136"/>
    </source>
</evidence>
<dbReference type="AlphaFoldDB" id="A0A066Z1T6"/>
<dbReference type="InterPro" id="IPR051784">
    <property type="entry name" value="Nod_factor_ABC_transporter"/>
</dbReference>
<keyword evidence="6" id="KW-1003">Cell membrane</keyword>
<evidence type="ECO:0000256" key="5">
    <source>
        <dbReference type="ARBA" id="ARBA00023251"/>
    </source>
</evidence>
<feature type="transmembrane region" description="Helical" evidence="6">
    <location>
        <begin position="164"/>
        <end position="185"/>
    </location>
</feature>
<reference evidence="8 9" key="1">
    <citation type="submission" date="2014-05" db="EMBL/GenBank/DDBJ databases">
        <title>Draft Genome Sequence of Kitasatospora cheerisanensis KCTC 2395.</title>
        <authorList>
            <person name="Nam D.H."/>
        </authorList>
    </citation>
    <scope>NUCLEOTIDE SEQUENCE [LARGE SCALE GENOMIC DNA]</scope>
    <source>
        <strain evidence="8 9">KCTC 2395</strain>
    </source>
</reference>
<keyword evidence="6" id="KW-0813">Transport</keyword>